<dbReference type="AlphaFoldDB" id="A0A0E4GCU2"/>
<dbReference type="EMBL" id="CGIH01000049">
    <property type="protein sequence ID" value="CFY06378.1"/>
    <property type="molecule type" value="Genomic_DNA"/>
</dbReference>
<evidence type="ECO:0000313" key="5">
    <source>
        <dbReference type="Proteomes" id="UP000045545"/>
    </source>
</evidence>
<dbReference type="SMART" id="SM00822">
    <property type="entry name" value="PKS_KR"/>
    <property type="match status" value="1"/>
</dbReference>
<dbReference type="OrthoDB" id="9803333at2"/>
<dbReference type="GO" id="GO:0048038">
    <property type="term" value="F:quinone binding"/>
    <property type="evidence" value="ECO:0007669"/>
    <property type="project" value="TreeGrafter"/>
</dbReference>
<feature type="domain" description="Ketoreductase" evidence="3">
    <location>
        <begin position="6"/>
        <end position="179"/>
    </location>
</feature>
<dbReference type="GO" id="GO:0006633">
    <property type="term" value="P:fatty acid biosynthetic process"/>
    <property type="evidence" value="ECO:0007669"/>
    <property type="project" value="TreeGrafter"/>
</dbReference>
<dbReference type="InterPro" id="IPR036291">
    <property type="entry name" value="NAD(P)-bd_dom_sf"/>
</dbReference>
<proteinExistence type="inferred from homology"/>
<dbReference type="Proteomes" id="UP000045545">
    <property type="component" value="Unassembled WGS sequence"/>
</dbReference>
<dbReference type="InterPro" id="IPR057326">
    <property type="entry name" value="KR_dom"/>
</dbReference>
<evidence type="ECO:0000259" key="3">
    <source>
        <dbReference type="SMART" id="SM00822"/>
    </source>
</evidence>
<dbReference type="STRING" id="690567.2533"/>
<evidence type="ECO:0000256" key="1">
    <source>
        <dbReference type="ARBA" id="ARBA00006484"/>
    </source>
</evidence>
<dbReference type="PRINTS" id="PR00080">
    <property type="entry name" value="SDRFAMILY"/>
</dbReference>
<dbReference type="InterPro" id="IPR002347">
    <property type="entry name" value="SDR_fam"/>
</dbReference>
<organism evidence="4 5">
    <name type="scientific">Syntrophomonas zehnderi OL-4</name>
    <dbReference type="NCBI Taxonomy" id="690567"/>
    <lineage>
        <taxon>Bacteria</taxon>
        <taxon>Bacillati</taxon>
        <taxon>Bacillota</taxon>
        <taxon>Clostridia</taxon>
        <taxon>Eubacteriales</taxon>
        <taxon>Syntrophomonadaceae</taxon>
        <taxon>Syntrophomonas</taxon>
    </lineage>
</organism>
<dbReference type="PANTHER" id="PTHR42760:SF122">
    <property type="entry name" value="NAD(P)-BINDING PROTEIN"/>
    <property type="match status" value="1"/>
</dbReference>
<gene>
    <name evidence="4" type="ORF">2533</name>
</gene>
<comment type="similarity">
    <text evidence="1">Belongs to the short-chain dehydrogenases/reductases (SDR) family.</text>
</comment>
<reference evidence="4 5" key="1">
    <citation type="submission" date="2015-03" db="EMBL/GenBank/DDBJ databases">
        <authorList>
            <person name="Murphy D."/>
        </authorList>
    </citation>
    <scope>NUCLEOTIDE SEQUENCE [LARGE SCALE GENOMIC DNA]</scope>
    <source>
        <strain evidence="4 5">OL-4</strain>
    </source>
</reference>
<dbReference type="GO" id="GO:0016616">
    <property type="term" value="F:oxidoreductase activity, acting on the CH-OH group of donors, NAD or NADP as acceptor"/>
    <property type="evidence" value="ECO:0007669"/>
    <property type="project" value="UniProtKB-ARBA"/>
</dbReference>
<dbReference type="Pfam" id="PF13561">
    <property type="entry name" value="adh_short_C2"/>
    <property type="match status" value="1"/>
</dbReference>
<accession>A0A0E4GCU2</accession>
<dbReference type="PANTHER" id="PTHR42760">
    <property type="entry name" value="SHORT-CHAIN DEHYDROGENASES/REDUCTASES FAMILY MEMBER"/>
    <property type="match status" value="1"/>
</dbReference>
<dbReference type="NCBIfam" id="NF005559">
    <property type="entry name" value="PRK07231.1"/>
    <property type="match status" value="1"/>
</dbReference>
<dbReference type="SUPFAM" id="SSF51735">
    <property type="entry name" value="NAD(P)-binding Rossmann-fold domains"/>
    <property type="match status" value="1"/>
</dbReference>
<sequence length="252" mass="26736">MKLNGKVALVTGGGTGIGQGAAIALAAEGARVMVLGRRPDPLNETVAIIEEAGGEALACPTDVTDVDQIQQAVELLQKRWGRADILVNNAGSAMRKPFMKTTLEDLDELYQVDLRSVFAMSQALVPLLKEDGGGSIINISSILGVLGSANSTAYCAMKGGVVQLSRAMAAELGPEIRVNCICPSHIITPMMQAEVDRLEAAGKMDRLNRLFPMKRVGYPDDMNGTIVFFASDDSAWLTGNVFMVDGGLSCYV</sequence>
<dbReference type="RefSeq" id="WP_046499848.1">
    <property type="nucleotide sequence ID" value="NZ_CGIH01000049.1"/>
</dbReference>
<dbReference type="Gene3D" id="3.40.50.720">
    <property type="entry name" value="NAD(P)-binding Rossmann-like Domain"/>
    <property type="match status" value="1"/>
</dbReference>
<name>A0A0E4GCU2_9FIRM</name>
<dbReference type="CDD" id="cd05233">
    <property type="entry name" value="SDR_c"/>
    <property type="match status" value="1"/>
</dbReference>
<keyword evidence="2" id="KW-0560">Oxidoreductase</keyword>
<dbReference type="GO" id="GO:0008206">
    <property type="term" value="P:bile acid metabolic process"/>
    <property type="evidence" value="ECO:0007669"/>
    <property type="project" value="UniProtKB-ARBA"/>
</dbReference>
<evidence type="ECO:0000313" key="4">
    <source>
        <dbReference type="EMBL" id="CFY06378.1"/>
    </source>
</evidence>
<dbReference type="FunFam" id="3.40.50.720:FF:000084">
    <property type="entry name" value="Short-chain dehydrogenase reductase"/>
    <property type="match status" value="1"/>
</dbReference>
<keyword evidence="5" id="KW-1185">Reference proteome</keyword>
<dbReference type="PRINTS" id="PR00081">
    <property type="entry name" value="GDHRDH"/>
</dbReference>
<protein>
    <submittedName>
        <fullName evidence="4">Polyketide synthase/Fatty acid synthase, KR</fullName>
    </submittedName>
</protein>
<evidence type="ECO:0000256" key="2">
    <source>
        <dbReference type="ARBA" id="ARBA00023002"/>
    </source>
</evidence>